<feature type="non-terminal residue" evidence="1">
    <location>
        <position position="1"/>
    </location>
</feature>
<keyword evidence="2" id="KW-1185">Reference proteome</keyword>
<name>A0A392W5Z1_9FABA</name>
<accession>A0A392W5Z1</accession>
<evidence type="ECO:0000313" key="2">
    <source>
        <dbReference type="Proteomes" id="UP000265520"/>
    </source>
</evidence>
<proteinExistence type="predicted"/>
<reference evidence="1 2" key="1">
    <citation type="journal article" date="2018" name="Front. Plant Sci.">
        <title>Red Clover (Trifolium pratense) and Zigzag Clover (T. medium) - A Picture of Genomic Similarities and Differences.</title>
        <authorList>
            <person name="Dluhosova J."/>
            <person name="Istvanek J."/>
            <person name="Nedelnik J."/>
            <person name="Repkova J."/>
        </authorList>
    </citation>
    <scope>NUCLEOTIDE SEQUENCE [LARGE SCALE GENOMIC DNA]</scope>
    <source>
        <strain evidence="2">cv. 10/8</strain>
        <tissue evidence="1">Leaf</tissue>
    </source>
</reference>
<dbReference type="EMBL" id="LXQA011378068">
    <property type="protein sequence ID" value="MCI95169.1"/>
    <property type="molecule type" value="Genomic_DNA"/>
</dbReference>
<dbReference type="Proteomes" id="UP000265520">
    <property type="component" value="Unassembled WGS sequence"/>
</dbReference>
<sequence>VDTPPHGTDLVGRTPVGSFQLHDSVKLERFHPTNSGNE</sequence>
<evidence type="ECO:0000313" key="1">
    <source>
        <dbReference type="EMBL" id="MCI95169.1"/>
    </source>
</evidence>
<organism evidence="1 2">
    <name type="scientific">Trifolium medium</name>
    <dbReference type="NCBI Taxonomy" id="97028"/>
    <lineage>
        <taxon>Eukaryota</taxon>
        <taxon>Viridiplantae</taxon>
        <taxon>Streptophyta</taxon>
        <taxon>Embryophyta</taxon>
        <taxon>Tracheophyta</taxon>
        <taxon>Spermatophyta</taxon>
        <taxon>Magnoliopsida</taxon>
        <taxon>eudicotyledons</taxon>
        <taxon>Gunneridae</taxon>
        <taxon>Pentapetalae</taxon>
        <taxon>rosids</taxon>
        <taxon>fabids</taxon>
        <taxon>Fabales</taxon>
        <taxon>Fabaceae</taxon>
        <taxon>Papilionoideae</taxon>
        <taxon>50 kb inversion clade</taxon>
        <taxon>NPAAA clade</taxon>
        <taxon>Hologalegina</taxon>
        <taxon>IRL clade</taxon>
        <taxon>Trifolieae</taxon>
        <taxon>Trifolium</taxon>
    </lineage>
</organism>
<protein>
    <submittedName>
        <fullName evidence="1">Uncharacterized protein</fullName>
    </submittedName>
</protein>
<comment type="caution">
    <text evidence="1">The sequence shown here is derived from an EMBL/GenBank/DDBJ whole genome shotgun (WGS) entry which is preliminary data.</text>
</comment>
<dbReference type="AlphaFoldDB" id="A0A392W5Z1"/>